<evidence type="ECO:0008006" key="4">
    <source>
        <dbReference type="Google" id="ProtNLM"/>
    </source>
</evidence>
<dbReference type="SUPFAM" id="SSF56300">
    <property type="entry name" value="Metallo-dependent phosphatases"/>
    <property type="match status" value="1"/>
</dbReference>
<evidence type="ECO:0000313" key="2">
    <source>
        <dbReference type="EMBL" id="UYV74010.1"/>
    </source>
</evidence>
<protein>
    <recommendedName>
        <fullName evidence="4">Reverse transcriptase domain-containing protein</fullName>
    </recommendedName>
</protein>
<accession>A0ABY6L3K9</accession>
<evidence type="ECO:0000313" key="3">
    <source>
        <dbReference type="Proteomes" id="UP001235939"/>
    </source>
</evidence>
<dbReference type="InterPro" id="IPR029052">
    <property type="entry name" value="Metallo-depent_PP-like"/>
</dbReference>
<name>A0ABY6L3K9_9ARAC</name>
<dbReference type="PANTHER" id="PTHR21301">
    <property type="entry name" value="REVERSE TRANSCRIPTASE"/>
    <property type="match status" value="1"/>
</dbReference>
<keyword evidence="1" id="KW-0472">Membrane</keyword>
<dbReference type="PANTHER" id="PTHR21301:SF10">
    <property type="entry name" value="REVERSE TRANSCRIPTASE DOMAIN-CONTAINING PROTEIN"/>
    <property type="match status" value="1"/>
</dbReference>
<evidence type="ECO:0000256" key="1">
    <source>
        <dbReference type="SAM" id="Phobius"/>
    </source>
</evidence>
<sequence length="1124" mass="126851">MTKADAIYFIQCGDKKKEEDYKVLLTCDLRAGGLPPAIPARLQGTGAMWATRVLSSLEARAIPAELRLLDGRPALLHRVSCHTVEELGTKLSLGSSYKLILWNNLHSHRYKLCASIGLGATCFSPVRVLSLILPLCGRRPCAAVLAFHLITLALLEWLLPLGYSALWWPTLPPSPEALRVLLVGDPQLLGRTSTGPGLQGLIEQWDSDRFVTRFFKLAHSSVRPDVTIILGDVFDDGALATTREYATIIIPGDNDIGGESEPVTDDLLRRFARHFRNDLMVSTATVDFIKNSENGRQQATFNLFGTFVGHFNFLKTEYRTGLLRAGCGGQVNRMTQEVPPLGPGVSQEVGRWRVLLSHMPLLPLLTTFVDQVILMLHQLFSKYTLNNSQDVKRLLILLAMATAEDHRRVLNLSSTELSQAEISLLSKGLNYRNEAKPDVPRIISGVEASIKDLSHQAKNNIRSRISSIGSDIIVCNSDKGSQTVVMDISTYRSKMMDVLTDESTFIPIDEDAKLRTYQDFRKALLEQKRLSQINSEEFKLFTSRLTTDAYIYGLPKIHKPNVPLRPIVACHRSPSAPLARYLSNFFSPLLKQYNHKFTVHNTPNFIEELWKISPVSLFLSLPHSVIRESIVAFLAEIQTDASTIQTIVCLADICLNMSVFKFESQTYRQIRGSPMGSSFSTVAAELVMIMVDKSINEKHRTDIVLWRRYVDDIFCVCDQSSYETILASLNSYNEDMSFTIEIAQGGVIPFLDVLIIQTPNSYHTTVYYKKISSPTTRITLPVVPIPKKSRIHTHCSLPSFQAIEKQNIIKNLNSAGYPTSFVCKHFYVFSGIRNTAQYRSTCFIPYSYKSAAIARILNRYGVNSYFSNTLSLATKLKQTIARSSVTIDSLNTHNAIYSISCEQCDAKYVGETGRMVKTRMVEHDRSVVQEYRPHLILSAHEHQVSSTPCDNHWLTLSMYLRANPRALTRQVPIPVEHPVAFNLSQNIVHEIMVPTCSYRMGTDHMGYGVLFLDAAGKIKYKVLWLPSRFRQLYLYLGLTVILLLLMTWRWGILYTQLGLRNWDIFKFPEFSYAGIKFSGTGRQTEDRREEFEAMGAVIHIFRDWLHDPTGVSKPRLPSKMTMSL</sequence>
<dbReference type="EMBL" id="CP092873">
    <property type="protein sequence ID" value="UYV74010.1"/>
    <property type="molecule type" value="Genomic_DNA"/>
</dbReference>
<feature type="transmembrane region" description="Helical" evidence="1">
    <location>
        <begin position="1032"/>
        <end position="1052"/>
    </location>
</feature>
<reference evidence="2 3" key="1">
    <citation type="submission" date="2022-01" db="EMBL/GenBank/DDBJ databases">
        <title>A chromosomal length assembly of Cordylochernes scorpioides.</title>
        <authorList>
            <person name="Zeh D."/>
            <person name="Zeh J."/>
        </authorList>
    </citation>
    <scope>NUCLEOTIDE SEQUENCE [LARGE SCALE GENOMIC DNA]</scope>
    <source>
        <strain evidence="2">IN4F17</strain>
        <tissue evidence="2">Whole Body</tissue>
    </source>
</reference>
<dbReference type="InterPro" id="IPR043502">
    <property type="entry name" value="DNA/RNA_pol_sf"/>
</dbReference>
<dbReference type="CDD" id="cd00304">
    <property type="entry name" value="RT_like"/>
    <property type="match status" value="1"/>
</dbReference>
<dbReference type="SUPFAM" id="SSF56672">
    <property type="entry name" value="DNA/RNA polymerases"/>
    <property type="match status" value="1"/>
</dbReference>
<organism evidence="2 3">
    <name type="scientific">Cordylochernes scorpioides</name>
    <dbReference type="NCBI Taxonomy" id="51811"/>
    <lineage>
        <taxon>Eukaryota</taxon>
        <taxon>Metazoa</taxon>
        <taxon>Ecdysozoa</taxon>
        <taxon>Arthropoda</taxon>
        <taxon>Chelicerata</taxon>
        <taxon>Arachnida</taxon>
        <taxon>Pseudoscorpiones</taxon>
        <taxon>Cheliferoidea</taxon>
        <taxon>Chernetidae</taxon>
        <taxon>Cordylochernes</taxon>
    </lineage>
</organism>
<keyword evidence="3" id="KW-1185">Reference proteome</keyword>
<keyword evidence="1" id="KW-0812">Transmembrane</keyword>
<keyword evidence="1" id="KW-1133">Transmembrane helix</keyword>
<dbReference type="Proteomes" id="UP001235939">
    <property type="component" value="Chromosome 11"/>
</dbReference>
<proteinExistence type="predicted"/>
<gene>
    <name evidence="2" type="ORF">LAZ67_11001810</name>
</gene>